<accession>A0A8J3KXX7</accession>
<gene>
    <name evidence="1" type="ORF">Cco03nite_41390</name>
</gene>
<comment type="caution">
    <text evidence="1">The sequence shown here is derived from an EMBL/GenBank/DDBJ whole genome shotgun (WGS) entry which is preliminary data.</text>
</comment>
<dbReference type="AlphaFoldDB" id="A0A8J3KXX7"/>
<reference evidence="1 2" key="1">
    <citation type="submission" date="2021-01" db="EMBL/GenBank/DDBJ databases">
        <title>Whole genome shotgun sequence of Catellatospora coxensis NBRC 107359.</title>
        <authorList>
            <person name="Komaki H."/>
            <person name="Tamura T."/>
        </authorList>
    </citation>
    <scope>NUCLEOTIDE SEQUENCE [LARGE SCALE GENOMIC DNA]</scope>
    <source>
        <strain evidence="1 2">NBRC 107359</strain>
    </source>
</reference>
<sequence length="514" mass="55600">MFTFPVDDVTPAAEPLPTRPLRELYPDALAIGGDPELQVLVDNSGSGKTVELNGVHPLLGAIGRAFVDHRPLVLSPDAVWITIAQGVAQHIRLNAEELRSRLVAHSDRKILAVYVDGAMPTDAESWRDVVDQLAKQLEAEASGTDLFECDFSTSTDVERMVGRVIMLDAYSQYFAYWMICICGIPSITLTGTVEDWRRIRARVDAVAGFGLENWCRSLRPILDQFARAASGDVDTAFWQRIYNPADTYGVEVVTGWATRFYPYLDAAGVIDRPNPMLELPIDEPRGRPVAGDDPFATYDGPGIASSGVPATLAKAIINVNDRATGKNQAMALHAGLVGVAQDADGALRPVAGWHLTHTSVPVDVVIDRIVRDHETTPPVPVRFEEATEELVGLYSRVGSASLCGGALRLLPRNEHVEVYGLIGGYLLKVGELADGRSLAAVVSDMIMHWTVCRIEANERTDPRHPAQGRLLDAPADAPVYGTSLAMLLEAAMDSGGDISHLEVGRLSGLIRADG</sequence>
<name>A0A8J3KXX7_9ACTN</name>
<protein>
    <submittedName>
        <fullName evidence="1">Uncharacterized protein</fullName>
    </submittedName>
</protein>
<proteinExistence type="predicted"/>
<dbReference type="PANTHER" id="PTHR31252:SF11">
    <property type="entry name" value="DUF4419 DOMAIN-CONTAINING PROTEIN"/>
    <property type="match status" value="1"/>
</dbReference>
<dbReference type="RefSeq" id="WP_203693779.1">
    <property type="nucleotide sequence ID" value="NZ_BAAALC010000012.1"/>
</dbReference>
<dbReference type="EMBL" id="BONI01000034">
    <property type="protein sequence ID" value="GIG07439.1"/>
    <property type="molecule type" value="Genomic_DNA"/>
</dbReference>
<keyword evidence="2" id="KW-1185">Reference proteome</keyword>
<evidence type="ECO:0000313" key="2">
    <source>
        <dbReference type="Proteomes" id="UP000630887"/>
    </source>
</evidence>
<evidence type="ECO:0000313" key="1">
    <source>
        <dbReference type="EMBL" id="GIG07439.1"/>
    </source>
</evidence>
<dbReference type="InterPro" id="IPR025533">
    <property type="entry name" value="DUF4419"/>
</dbReference>
<organism evidence="1 2">
    <name type="scientific">Catellatospora coxensis</name>
    <dbReference type="NCBI Taxonomy" id="310354"/>
    <lineage>
        <taxon>Bacteria</taxon>
        <taxon>Bacillati</taxon>
        <taxon>Actinomycetota</taxon>
        <taxon>Actinomycetes</taxon>
        <taxon>Micromonosporales</taxon>
        <taxon>Micromonosporaceae</taxon>
        <taxon>Catellatospora</taxon>
    </lineage>
</organism>
<dbReference type="Pfam" id="PF14388">
    <property type="entry name" value="DUF4419"/>
    <property type="match status" value="1"/>
</dbReference>
<dbReference type="PANTHER" id="PTHR31252">
    <property type="entry name" value="DUF4419 DOMAIN-CONTAINING PROTEIN"/>
    <property type="match status" value="1"/>
</dbReference>
<dbReference type="Proteomes" id="UP000630887">
    <property type="component" value="Unassembled WGS sequence"/>
</dbReference>